<protein>
    <submittedName>
        <fullName evidence="1">Uncharacterized protein</fullName>
    </submittedName>
</protein>
<sequence length="66" mass="6754">MRPLSTLESGLALAKQMPGLQYDAAGDAFALCDSECGYGLLRIEAVLTVLCALDAACAMAQASSDA</sequence>
<gene>
    <name evidence="1" type="ORF">BKK80_26505</name>
</gene>
<name>A0ABM6FC61_9BURK</name>
<evidence type="ECO:0000313" key="1">
    <source>
        <dbReference type="EMBL" id="AOZ09338.1"/>
    </source>
</evidence>
<reference evidence="1 2" key="1">
    <citation type="submission" date="2016-10" db="EMBL/GenBank/DDBJ databases">
        <title>Complete genome sequences of three Cupriavidus strains isolated from various Malaysian environments.</title>
        <authorList>
            <person name="Abdullah A.A.-A."/>
            <person name="Shafie N.A.H."/>
            <person name="Lau N.S."/>
        </authorList>
    </citation>
    <scope>NUCLEOTIDE SEQUENCE [LARGE SCALE GENOMIC DNA]</scope>
    <source>
        <strain evidence="1 2">USMAA1020</strain>
    </source>
</reference>
<organism evidence="1 2">
    <name type="scientific">Cupriavidus malaysiensis</name>
    <dbReference type="NCBI Taxonomy" id="367825"/>
    <lineage>
        <taxon>Bacteria</taxon>
        <taxon>Pseudomonadati</taxon>
        <taxon>Pseudomonadota</taxon>
        <taxon>Betaproteobacteria</taxon>
        <taxon>Burkholderiales</taxon>
        <taxon>Burkholderiaceae</taxon>
        <taxon>Cupriavidus</taxon>
    </lineage>
</organism>
<proteinExistence type="predicted"/>
<evidence type="ECO:0000313" key="2">
    <source>
        <dbReference type="Proteomes" id="UP000177515"/>
    </source>
</evidence>
<dbReference type="Proteomes" id="UP000177515">
    <property type="component" value="Chromosome 2"/>
</dbReference>
<accession>A0ABM6FC61</accession>
<keyword evidence="2" id="KW-1185">Reference proteome</keyword>
<dbReference type="EMBL" id="CP017755">
    <property type="protein sequence ID" value="AOZ09338.1"/>
    <property type="molecule type" value="Genomic_DNA"/>
</dbReference>